<sequence length="482" mass="52698">MTTAAIADKALIEEGVGCPSLDVQARKEHWGLPEALLGGTTSMRRGGERWLPKWTIESPERYAERLQRSFLFGIFSHQVGALAYMPFQDRATITPDLPEGLSLMRGDIDGQRTSMEDQARQLEQEALAYGIAGIYVEGPANGEGVVTRADEMDRAAVDPRGAQPRFKLYRHSDILEATMDPATGAVRRVRLLERVVEQPEDGYQESLVNYAIEATPAAIQRWKFVKGKGWEKDGEERENSLGIVPFVMLDLSDDGRPPLDDLAWLNLKHWQVQSDFGMNLAFGAIGLLTLSGDVKGSDDSPGVAIQAGGFIHFEREDGSASYVEQTGAALGAHRQEVLDIETRAVVTGSSPLTEVSSVRTATEVSASDRRALTKAESWARQVSHAFTRAMIFAHKWVGVDPDPDLFVSFSSDFAAHQEKAFHLQQIALAVAAGTLPRVELVRALQRFGVIDSSKPAEELMEGAQNDSLPPPLGSDETDDQAA</sequence>
<dbReference type="KEGG" id="pbap:Pla133_27870"/>
<evidence type="ECO:0000256" key="1">
    <source>
        <dbReference type="SAM" id="MobiDB-lite"/>
    </source>
</evidence>
<evidence type="ECO:0000313" key="4">
    <source>
        <dbReference type="Proteomes" id="UP000316921"/>
    </source>
</evidence>
<dbReference type="Proteomes" id="UP000316921">
    <property type="component" value="Chromosome"/>
</dbReference>
<feature type="region of interest" description="Disordered" evidence="1">
    <location>
        <begin position="455"/>
        <end position="482"/>
    </location>
</feature>
<reference evidence="3 4" key="1">
    <citation type="submission" date="2019-02" db="EMBL/GenBank/DDBJ databases">
        <title>Deep-cultivation of Planctomycetes and their phenomic and genomic characterization uncovers novel biology.</title>
        <authorList>
            <person name="Wiegand S."/>
            <person name="Jogler M."/>
            <person name="Boedeker C."/>
            <person name="Pinto D."/>
            <person name="Vollmers J."/>
            <person name="Rivas-Marin E."/>
            <person name="Kohn T."/>
            <person name="Peeters S.H."/>
            <person name="Heuer A."/>
            <person name="Rast P."/>
            <person name="Oberbeckmann S."/>
            <person name="Bunk B."/>
            <person name="Jeske O."/>
            <person name="Meyerdierks A."/>
            <person name="Storesund J.E."/>
            <person name="Kallscheuer N."/>
            <person name="Luecker S."/>
            <person name="Lage O.M."/>
            <person name="Pohl T."/>
            <person name="Merkel B.J."/>
            <person name="Hornburger P."/>
            <person name="Mueller R.-W."/>
            <person name="Bruemmer F."/>
            <person name="Labrenz M."/>
            <person name="Spormann A.M."/>
            <person name="Op den Camp H."/>
            <person name="Overmann J."/>
            <person name="Amann R."/>
            <person name="Jetten M.S.M."/>
            <person name="Mascher T."/>
            <person name="Medema M.H."/>
            <person name="Devos D.P."/>
            <person name="Kaster A.-K."/>
            <person name="Ovreas L."/>
            <person name="Rohde M."/>
            <person name="Galperin M.Y."/>
            <person name="Jogler C."/>
        </authorList>
    </citation>
    <scope>NUCLEOTIDE SEQUENCE [LARGE SCALE GENOMIC DNA]</scope>
    <source>
        <strain evidence="3 4">Pla133</strain>
    </source>
</reference>
<gene>
    <name evidence="3" type="ORF">Pla133_27870</name>
</gene>
<dbReference type="AlphaFoldDB" id="A0A518BL50"/>
<evidence type="ECO:0000259" key="2">
    <source>
        <dbReference type="Pfam" id="PF13264"/>
    </source>
</evidence>
<evidence type="ECO:0000313" key="3">
    <source>
        <dbReference type="EMBL" id="QDU67699.1"/>
    </source>
</evidence>
<dbReference type="Pfam" id="PF13264">
    <property type="entry name" value="DUF4055"/>
    <property type="match status" value="1"/>
</dbReference>
<feature type="domain" description="DUF4055" evidence="2">
    <location>
        <begin position="258"/>
        <end position="396"/>
    </location>
</feature>
<dbReference type="InterPro" id="IPR025129">
    <property type="entry name" value="DUF4055"/>
</dbReference>
<organism evidence="3 4">
    <name type="scientific">Engelhardtia mirabilis</name>
    <dbReference type="NCBI Taxonomy" id="2528011"/>
    <lineage>
        <taxon>Bacteria</taxon>
        <taxon>Pseudomonadati</taxon>
        <taxon>Planctomycetota</taxon>
        <taxon>Planctomycetia</taxon>
        <taxon>Planctomycetia incertae sedis</taxon>
        <taxon>Engelhardtia</taxon>
    </lineage>
</organism>
<dbReference type="EMBL" id="CP036287">
    <property type="protein sequence ID" value="QDU67699.1"/>
    <property type="molecule type" value="Genomic_DNA"/>
</dbReference>
<dbReference type="RefSeq" id="WP_145066072.1">
    <property type="nucleotide sequence ID" value="NZ_CP036287.1"/>
</dbReference>
<protein>
    <recommendedName>
        <fullName evidence="2">DUF4055 domain-containing protein</fullName>
    </recommendedName>
</protein>
<keyword evidence="4" id="KW-1185">Reference proteome</keyword>
<proteinExistence type="predicted"/>
<name>A0A518BL50_9BACT</name>
<accession>A0A518BL50</accession>